<dbReference type="SMART" id="SM00849">
    <property type="entry name" value="Lactamase_B"/>
    <property type="match status" value="1"/>
</dbReference>
<dbReference type="EMBL" id="BLAF01000004">
    <property type="protein sequence ID" value="GES17263.1"/>
    <property type="molecule type" value="Genomic_DNA"/>
</dbReference>
<keyword evidence="3" id="KW-1185">Reference proteome</keyword>
<dbReference type="OrthoDB" id="2971563at2"/>
<proteinExistence type="predicted"/>
<dbReference type="SUPFAM" id="SSF56281">
    <property type="entry name" value="Metallo-hydrolase/oxidoreductase"/>
    <property type="match status" value="1"/>
</dbReference>
<evidence type="ECO:0000313" key="2">
    <source>
        <dbReference type="EMBL" id="GES17263.1"/>
    </source>
</evidence>
<dbReference type="GO" id="GO:0016787">
    <property type="term" value="F:hydrolase activity"/>
    <property type="evidence" value="ECO:0007669"/>
    <property type="project" value="UniProtKB-KW"/>
</dbReference>
<dbReference type="Gene3D" id="3.60.15.10">
    <property type="entry name" value="Ribonuclease Z/Hydroxyacylglutathione hydrolase-like"/>
    <property type="match status" value="1"/>
</dbReference>
<dbReference type="PANTHER" id="PTHR23131">
    <property type="entry name" value="ENDORIBONUCLEASE LACTB2"/>
    <property type="match status" value="1"/>
</dbReference>
<dbReference type="AlphaFoldDB" id="A0A5M3XEB1"/>
<name>A0A5M3XEB1_9ACTN</name>
<comment type="caution">
    <text evidence="2">The sequence shown here is derived from an EMBL/GenBank/DDBJ whole genome shotgun (WGS) entry which is preliminary data.</text>
</comment>
<accession>A0A5M3XEB1</accession>
<dbReference type="Pfam" id="PF00753">
    <property type="entry name" value="Lactamase_B"/>
    <property type="match status" value="1"/>
</dbReference>
<dbReference type="Gene3D" id="1.10.10.10">
    <property type="entry name" value="Winged helix-like DNA-binding domain superfamily/Winged helix DNA-binding domain"/>
    <property type="match status" value="1"/>
</dbReference>
<reference evidence="2 3" key="1">
    <citation type="submission" date="2019-10" db="EMBL/GenBank/DDBJ databases">
        <title>Whole genome shotgun sequence of Acrocarpospora pleiomorpha NBRC 16267.</title>
        <authorList>
            <person name="Ichikawa N."/>
            <person name="Kimura A."/>
            <person name="Kitahashi Y."/>
            <person name="Komaki H."/>
            <person name="Oguchi A."/>
        </authorList>
    </citation>
    <scope>NUCLEOTIDE SEQUENCE [LARGE SCALE GENOMIC DNA]</scope>
    <source>
        <strain evidence="2 3">NBRC 16267</strain>
    </source>
</reference>
<dbReference type="Proteomes" id="UP000377595">
    <property type="component" value="Unassembled WGS sequence"/>
</dbReference>
<evidence type="ECO:0000313" key="3">
    <source>
        <dbReference type="Proteomes" id="UP000377595"/>
    </source>
</evidence>
<dbReference type="InterPro" id="IPR001279">
    <property type="entry name" value="Metallo-B-lactamas"/>
</dbReference>
<dbReference type="PANTHER" id="PTHR23131:SF4">
    <property type="entry name" value="METALLO-BETA-LACTAMASE SUPERFAMILY POTEIN"/>
    <property type="match status" value="1"/>
</dbReference>
<protein>
    <submittedName>
        <fullName evidence="2">MBL fold metallo-hydrolase</fullName>
    </submittedName>
</protein>
<keyword evidence="2" id="KW-0378">Hydrolase</keyword>
<dbReference type="RefSeq" id="WP_155342458.1">
    <property type="nucleotide sequence ID" value="NZ_BAAAHM010000001.1"/>
</dbReference>
<dbReference type="InterPro" id="IPR036866">
    <property type="entry name" value="RibonucZ/Hydroxyglut_hydro"/>
</dbReference>
<organism evidence="2 3">
    <name type="scientific">Acrocarpospora pleiomorpha</name>
    <dbReference type="NCBI Taxonomy" id="90975"/>
    <lineage>
        <taxon>Bacteria</taxon>
        <taxon>Bacillati</taxon>
        <taxon>Actinomycetota</taxon>
        <taxon>Actinomycetes</taxon>
        <taxon>Streptosporangiales</taxon>
        <taxon>Streptosporangiaceae</taxon>
        <taxon>Acrocarpospora</taxon>
    </lineage>
</organism>
<gene>
    <name evidence="2" type="primary">ampC_1</name>
    <name evidence="2" type="ORF">Aple_001580</name>
</gene>
<feature type="domain" description="Metallo-beta-lactamase" evidence="1">
    <location>
        <begin position="34"/>
        <end position="246"/>
    </location>
</feature>
<evidence type="ECO:0000259" key="1">
    <source>
        <dbReference type="SMART" id="SM00849"/>
    </source>
</evidence>
<sequence>MAHPCDDWTVPGAHEVSDGVHRIPLPLPQDGLRAVNVYALEAADGLLLVDGGWALQAAREALEKAVRSLGHSLSDISRFVVTHVHRDHYTQAVTIRREYGSRVALGALERESLERAMAGPDGRSMLALLRRADAGELAEDLLAAGFGRAMEPHAWEPPDEWLTGGERIPVDEKRHLEAIHTPGHTRGHLVFADRHRGLLFTGDHVLPHITPSIGFEGVQAHLPLRDFLDSLERVRELPDMAMLPAHGAPGPSVHQRAAELLAHHENRLALCRTEVRPSGTTGYDVARALAWTSRGRRFQELDPFNQMLAVSETLAHLDVLVSRGVLSCAERADVRVYAC</sequence>
<dbReference type="InterPro" id="IPR050662">
    <property type="entry name" value="Sec-metab_biosynth-thioest"/>
</dbReference>
<dbReference type="InterPro" id="IPR036388">
    <property type="entry name" value="WH-like_DNA-bd_sf"/>
</dbReference>